<comment type="caution">
    <text evidence="1">The sequence shown here is derived from an EMBL/GenBank/DDBJ whole genome shotgun (WGS) entry which is preliminary data.</text>
</comment>
<keyword evidence="2" id="KW-1185">Reference proteome</keyword>
<gene>
    <name evidence="1" type="ORF">HNQ69_000970</name>
</gene>
<evidence type="ECO:0000313" key="1">
    <source>
        <dbReference type="EMBL" id="MBB5073844.1"/>
    </source>
</evidence>
<protein>
    <submittedName>
        <fullName evidence="1">Uncharacterized protein</fullName>
    </submittedName>
</protein>
<proteinExistence type="predicted"/>
<dbReference type="Proteomes" id="UP000561417">
    <property type="component" value="Unassembled WGS sequence"/>
</dbReference>
<reference evidence="1 2" key="1">
    <citation type="submission" date="2020-08" db="EMBL/GenBank/DDBJ databases">
        <title>Genomic Encyclopedia of Type Strains, Phase IV (KMG-IV): sequencing the most valuable type-strain genomes for metagenomic binning, comparative biology and taxonomic classification.</title>
        <authorList>
            <person name="Goeker M."/>
        </authorList>
    </citation>
    <scope>NUCLEOTIDE SEQUENCE [LARGE SCALE GENOMIC DNA]</scope>
    <source>
        <strain evidence="1 2">DSM 28538</strain>
    </source>
</reference>
<sequence length="128" mass="14907">MILASEKENLLPEYKGENNFHKRLSENAKFILHAFQTSDIAARNDETIALSAQWLIDNHYTIDKTIHLLHRNLSNSLIKQLPLYKQKAGIPRIFALAWLYIAHTDSRFSQKALHSYDQWVSRSMCPQN</sequence>
<accession>A0A840NQQ2</accession>
<organism evidence="1 2">
    <name type="scientific">Bartonella callosciuri</name>
    <dbReference type="NCBI Taxonomy" id="686223"/>
    <lineage>
        <taxon>Bacteria</taxon>
        <taxon>Pseudomonadati</taxon>
        <taxon>Pseudomonadota</taxon>
        <taxon>Alphaproteobacteria</taxon>
        <taxon>Hyphomicrobiales</taxon>
        <taxon>Bartonellaceae</taxon>
        <taxon>Bartonella</taxon>
    </lineage>
</organism>
<evidence type="ECO:0000313" key="2">
    <source>
        <dbReference type="Proteomes" id="UP000561417"/>
    </source>
</evidence>
<dbReference type="EMBL" id="JACHIM010000003">
    <property type="protein sequence ID" value="MBB5073844.1"/>
    <property type="molecule type" value="Genomic_DNA"/>
</dbReference>
<dbReference type="AlphaFoldDB" id="A0A840NQQ2"/>
<name>A0A840NQQ2_9HYPH</name>